<accession>A0A814DWC1</accession>
<evidence type="ECO:0008006" key="4">
    <source>
        <dbReference type="Google" id="ProtNLM"/>
    </source>
</evidence>
<keyword evidence="1" id="KW-1133">Transmembrane helix</keyword>
<keyword evidence="3" id="KW-1185">Reference proteome</keyword>
<dbReference type="OrthoDB" id="10226760at2759"/>
<comment type="caution">
    <text evidence="2">The sequence shown here is derived from an EMBL/GenBank/DDBJ whole genome shotgun (WGS) entry which is preliminary data.</text>
</comment>
<feature type="transmembrane region" description="Helical" evidence="1">
    <location>
        <begin position="252"/>
        <end position="273"/>
    </location>
</feature>
<dbReference type="Gene3D" id="1.20.1070.10">
    <property type="entry name" value="Rhodopsin 7-helix transmembrane proteins"/>
    <property type="match status" value="1"/>
</dbReference>
<dbReference type="Pfam" id="PF10324">
    <property type="entry name" value="7TM_GPCR_Srw"/>
    <property type="match status" value="1"/>
</dbReference>
<sequence length="325" mass="38093">MILNFTNTTENLVDNGYIFDFLQIFVNTTFIFYGFITNLINSMVFMHSKLRSNSTFNYFLVIALANSIYMGVSFFYFVTRCRLICSFANSYASQLYLFIFCNYIKNIAAFVVLFFQITVSFQRFLIISNITKIKIPNIFLLLVVFILFSAGFNLPVVLSREIIKLPFKNGTQKEEFTLIFNDYGKSLFSKWFIISINIFRSVFLTSLVFIINILSLIEFRKSIEKKRKIKLSNKGDEESNESKANRNLTRMVIIMSFIYFGGNIPNIVTYILQQFLDNNGIVYRAYFFLVGIIYLGTQSSDILVFLKFNKVYRQTFKKMFTFKIK</sequence>
<evidence type="ECO:0000256" key="1">
    <source>
        <dbReference type="SAM" id="Phobius"/>
    </source>
</evidence>
<feature type="transmembrane region" description="Helical" evidence="1">
    <location>
        <begin position="138"/>
        <end position="158"/>
    </location>
</feature>
<name>A0A814DWC1_9BILA</name>
<feature type="transmembrane region" description="Helical" evidence="1">
    <location>
        <begin position="285"/>
        <end position="308"/>
    </location>
</feature>
<organism evidence="2 3">
    <name type="scientific">Brachionus calyciflorus</name>
    <dbReference type="NCBI Taxonomy" id="104777"/>
    <lineage>
        <taxon>Eukaryota</taxon>
        <taxon>Metazoa</taxon>
        <taxon>Spiralia</taxon>
        <taxon>Gnathifera</taxon>
        <taxon>Rotifera</taxon>
        <taxon>Eurotatoria</taxon>
        <taxon>Monogononta</taxon>
        <taxon>Pseudotrocha</taxon>
        <taxon>Ploima</taxon>
        <taxon>Brachionidae</taxon>
        <taxon>Brachionus</taxon>
    </lineage>
</organism>
<dbReference type="PANTHER" id="PTHR22751">
    <property type="entry name" value="G-PROTEIN COUPLED RECEPTOR-RELATED"/>
    <property type="match status" value="1"/>
</dbReference>
<keyword evidence="1" id="KW-0812">Transmembrane</keyword>
<feature type="transmembrane region" description="Helical" evidence="1">
    <location>
        <begin position="21"/>
        <end position="44"/>
    </location>
</feature>
<dbReference type="AlphaFoldDB" id="A0A814DWC1"/>
<proteinExistence type="predicted"/>
<feature type="transmembrane region" description="Helical" evidence="1">
    <location>
        <begin position="97"/>
        <end position="117"/>
    </location>
</feature>
<dbReference type="EMBL" id="CAJNOC010002982">
    <property type="protein sequence ID" value="CAF0961258.1"/>
    <property type="molecule type" value="Genomic_DNA"/>
</dbReference>
<dbReference type="PANTHER" id="PTHR22751:SF286">
    <property type="entry name" value="G_PROTEIN_RECEP_F1_2 DOMAIN-CONTAINING PROTEIN"/>
    <property type="match status" value="1"/>
</dbReference>
<gene>
    <name evidence="2" type="ORF">OXX778_LOCUS14460</name>
</gene>
<keyword evidence="1" id="KW-0472">Membrane</keyword>
<dbReference type="GO" id="GO:0008528">
    <property type="term" value="F:G protein-coupled peptide receptor activity"/>
    <property type="evidence" value="ECO:0007669"/>
    <property type="project" value="InterPro"/>
</dbReference>
<feature type="transmembrane region" description="Helical" evidence="1">
    <location>
        <begin position="191"/>
        <end position="217"/>
    </location>
</feature>
<evidence type="ECO:0000313" key="2">
    <source>
        <dbReference type="EMBL" id="CAF0961258.1"/>
    </source>
</evidence>
<evidence type="ECO:0000313" key="3">
    <source>
        <dbReference type="Proteomes" id="UP000663879"/>
    </source>
</evidence>
<feature type="transmembrane region" description="Helical" evidence="1">
    <location>
        <begin position="56"/>
        <end position="77"/>
    </location>
</feature>
<protein>
    <recommendedName>
        <fullName evidence="4">G-protein coupled receptors family 1 profile domain-containing protein</fullName>
    </recommendedName>
</protein>
<dbReference type="InterPro" id="IPR019427">
    <property type="entry name" value="7TM_GPCR_serpentine_rcpt_Srw"/>
</dbReference>
<reference evidence="2" key="1">
    <citation type="submission" date="2021-02" db="EMBL/GenBank/DDBJ databases">
        <authorList>
            <person name="Nowell W R."/>
        </authorList>
    </citation>
    <scope>NUCLEOTIDE SEQUENCE</scope>
    <source>
        <strain evidence="2">Ploen Becks lab</strain>
    </source>
</reference>
<dbReference type="SUPFAM" id="SSF81321">
    <property type="entry name" value="Family A G protein-coupled receptor-like"/>
    <property type="match status" value="1"/>
</dbReference>
<dbReference type="Proteomes" id="UP000663879">
    <property type="component" value="Unassembled WGS sequence"/>
</dbReference>